<dbReference type="EMBL" id="CP003360">
    <property type="protein sequence ID" value="AFM25116.1"/>
    <property type="molecule type" value="Genomic_DNA"/>
</dbReference>
<dbReference type="Proteomes" id="UP000006055">
    <property type="component" value="Chromosome"/>
</dbReference>
<accession>I4C6C5</accession>
<organism evidence="1 2">
    <name type="scientific">Desulfomonile tiedjei (strain ATCC 49306 / DSM 6799 / DCB-1)</name>
    <dbReference type="NCBI Taxonomy" id="706587"/>
    <lineage>
        <taxon>Bacteria</taxon>
        <taxon>Pseudomonadati</taxon>
        <taxon>Thermodesulfobacteriota</taxon>
        <taxon>Desulfomonilia</taxon>
        <taxon>Desulfomonilales</taxon>
        <taxon>Desulfomonilaceae</taxon>
        <taxon>Desulfomonile</taxon>
    </lineage>
</organism>
<dbReference type="STRING" id="706587.Desti_2434"/>
<sequence length="109" mass="12269">MRVSIRTALLLSFFMLIAIIANGAPIQIVDGVIVDVKDENVWIVAKGDAQQPRKFLLRWNARFDPPRLPLKGDRVRVLYKDKDEGAVIYGLNYLQTPWEVSGTQSDSGI</sequence>
<dbReference type="AlphaFoldDB" id="I4C6C5"/>
<protein>
    <recommendedName>
        <fullName evidence="3">DUF5666 domain-containing protein</fullName>
    </recommendedName>
</protein>
<dbReference type="HOGENOM" id="CLU_2179624_0_0_7"/>
<gene>
    <name evidence="1" type="ordered locus">Desti_2434</name>
</gene>
<evidence type="ECO:0008006" key="3">
    <source>
        <dbReference type="Google" id="ProtNLM"/>
    </source>
</evidence>
<keyword evidence="2" id="KW-1185">Reference proteome</keyword>
<proteinExistence type="predicted"/>
<name>I4C6C5_DESTA</name>
<evidence type="ECO:0000313" key="2">
    <source>
        <dbReference type="Proteomes" id="UP000006055"/>
    </source>
</evidence>
<evidence type="ECO:0000313" key="1">
    <source>
        <dbReference type="EMBL" id="AFM25116.1"/>
    </source>
</evidence>
<dbReference type="KEGG" id="dti:Desti_2434"/>
<reference evidence="2" key="1">
    <citation type="submission" date="2012-06" db="EMBL/GenBank/DDBJ databases">
        <title>Complete sequence of chromosome of Desulfomonile tiedjei DSM 6799.</title>
        <authorList>
            <person name="Lucas S."/>
            <person name="Copeland A."/>
            <person name="Lapidus A."/>
            <person name="Glavina del Rio T."/>
            <person name="Dalin E."/>
            <person name="Tice H."/>
            <person name="Bruce D."/>
            <person name="Goodwin L."/>
            <person name="Pitluck S."/>
            <person name="Peters L."/>
            <person name="Ovchinnikova G."/>
            <person name="Zeytun A."/>
            <person name="Lu M."/>
            <person name="Kyrpides N."/>
            <person name="Mavromatis K."/>
            <person name="Ivanova N."/>
            <person name="Brettin T."/>
            <person name="Detter J.C."/>
            <person name="Han C."/>
            <person name="Larimer F."/>
            <person name="Land M."/>
            <person name="Hauser L."/>
            <person name="Markowitz V."/>
            <person name="Cheng J.-F."/>
            <person name="Hugenholtz P."/>
            <person name="Woyke T."/>
            <person name="Wu D."/>
            <person name="Spring S."/>
            <person name="Schroeder M."/>
            <person name="Brambilla E."/>
            <person name="Klenk H.-P."/>
            <person name="Eisen J.A."/>
        </authorList>
    </citation>
    <scope>NUCLEOTIDE SEQUENCE [LARGE SCALE GENOMIC DNA]</scope>
    <source>
        <strain evidence="2">ATCC 49306 / DSM 6799 / DCB-1</strain>
    </source>
</reference>